<protein>
    <recommendedName>
        <fullName evidence="6">Transmembrane protein 198</fullName>
    </recommendedName>
</protein>
<feature type="transmembrane region" description="Helical" evidence="7">
    <location>
        <begin position="147"/>
        <end position="165"/>
    </location>
</feature>
<feature type="signal peptide" evidence="8">
    <location>
        <begin position="1"/>
        <end position="16"/>
    </location>
</feature>
<comment type="subcellular location">
    <subcellularLocation>
        <location evidence="1">Membrane</location>
        <topology evidence="1">Multi-pass membrane protein</topology>
    </subcellularLocation>
</comment>
<keyword evidence="5 7" id="KW-0472">Membrane</keyword>
<keyword evidence="3 7" id="KW-0812">Transmembrane</keyword>
<feature type="transmembrane region" description="Helical" evidence="7">
    <location>
        <begin position="210"/>
        <end position="235"/>
    </location>
</feature>
<evidence type="ECO:0000256" key="3">
    <source>
        <dbReference type="ARBA" id="ARBA00022692"/>
    </source>
</evidence>
<evidence type="ECO:0000256" key="1">
    <source>
        <dbReference type="ARBA" id="ARBA00004141"/>
    </source>
</evidence>
<dbReference type="PANTHER" id="PTHR31247:SF5">
    <property type="entry name" value="DUF4203 DOMAIN-CONTAINING PROTEIN"/>
    <property type="match status" value="1"/>
</dbReference>
<dbReference type="Proteomes" id="UP001210925">
    <property type="component" value="Unassembled WGS sequence"/>
</dbReference>
<evidence type="ECO:0000259" key="9">
    <source>
        <dbReference type="Pfam" id="PF13886"/>
    </source>
</evidence>
<feature type="transmembrane region" description="Helical" evidence="7">
    <location>
        <begin position="91"/>
        <end position="109"/>
    </location>
</feature>
<reference evidence="10" key="1">
    <citation type="submission" date="2020-05" db="EMBL/GenBank/DDBJ databases">
        <title>Phylogenomic resolution of chytrid fungi.</title>
        <authorList>
            <person name="Stajich J.E."/>
            <person name="Amses K."/>
            <person name="Simmons R."/>
            <person name="Seto K."/>
            <person name="Myers J."/>
            <person name="Bonds A."/>
            <person name="Quandt C.A."/>
            <person name="Barry K."/>
            <person name="Liu P."/>
            <person name="Grigoriev I."/>
            <person name="Longcore J.E."/>
            <person name="James T.Y."/>
        </authorList>
    </citation>
    <scope>NUCLEOTIDE SEQUENCE</scope>
    <source>
        <strain evidence="10">PLAUS21</strain>
    </source>
</reference>
<keyword evidence="11" id="KW-1185">Reference proteome</keyword>
<evidence type="ECO:0000256" key="2">
    <source>
        <dbReference type="ARBA" id="ARBA00006244"/>
    </source>
</evidence>
<evidence type="ECO:0000313" key="11">
    <source>
        <dbReference type="Proteomes" id="UP001210925"/>
    </source>
</evidence>
<keyword evidence="8" id="KW-0732">Signal</keyword>
<name>A0AAD5Y4G6_9FUNG</name>
<comment type="similarity">
    <text evidence="2">Belongs to the TMEM198 family.</text>
</comment>
<evidence type="ECO:0000256" key="6">
    <source>
        <dbReference type="ARBA" id="ARBA00049737"/>
    </source>
</evidence>
<dbReference type="EMBL" id="JADGKB010000029">
    <property type="protein sequence ID" value="KAJ3258279.1"/>
    <property type="molecule type" value="Genomic_DNA"/>
</dbReference>
<sequence>MSPLFMIFCMIMQVLGAPVLDILKRDTTTSSYTGQDIFIAAIAIVGGLFLLFSGYRLFRAALYLAGFVFFANLALYLMLKFEPSSGYSHRDILLLIVPIVAGILGGFLAQAIWRIGLSLIGFLAGGALAMLLLSLKDGGLISSQGGQLAFILVVGIICAVAIHWFEIPAIIGGTSLIGAYSFMYGVDIFAKTGFTAAVQSFLFGSNPYQTVVFTASTSITIMVIATLVLAAIGAYSQYRTTRNHKHRTY</sequence>
<feature type="transmembrane region" description="Helical" evidence="7">
    <location>
        <begin position="60"/>
        <end position="79"/>
    </location>
</feature>
<dbReference type="AlphaFoldDB" id="A0AAD5Y4G6"/>
<dbReference type="Pfam" id="PF13886">
    <property type="entry name" value="TM7S3_TM198"/>
    <property type="match status" value="1"/>
</dbReference>
<keyword evidence="4 7" id="KW-1133">Transmembrane helix</keyword>
<evidence type="ECO:0000256" key="4">
    <source>
        <dbReference type="ARBA" id="ARBA00022989"/>
    </source>
</evidence>
<dbReference type="GO" id="GO:0005886">
    <property type="term" value="C:plasma membrane"/>
    <property type="evidence" value="ECO:0007669"/>
    <property type="project" value="TreeGrafter"/>
</dbReference>
<proteinExistence type="inferred from homology"/>
<organism evidence="10 11">
    <name type="scientific">Boothiomyces macroporosus</name>
    <dbReference type="NCBI Taxonomy" id="261099"/>
    <lineage>
        <taxon>Eukaryota</taxon>
        <taxon>Fungi</taxon>
        <taxon>Fungi incertae sedis</taxon>
        <taxon>Chytridiomycota</taxon>
        <taxon>Chytridiomycota incertae sedis</taxon>
        <taxon>Chytridiomycetes</taxon>
        <taxon>Rhizophydiales</taxon>
        <taxon>Terramycetaceae</taxon>
        <taxon>Boothiomyces</taxon>
    </lineage>
</organism>
<feature type="transmembrane region" description="Helical" evidence="7">
    <location>
        <begin position="32"/>
        <end position="53"/>
    </location>
</feature>
<evidence type="ECO:0000256" key="5">
    <source>
        <dbReference type="ARBA" id="ARBA00023136"/>
    </source>
</evidence>
<evidence type="ECO:0000256" key="8">
    <source>
        <dbReference type="SAM" id="SignalP"/>
    </source>
</evidence>
<dbReference type="InterPro" id="IPR040236">
    <property type="entry name" value="TMEM198"/>
</dbReference>
<accession>A0AAD5Y4G6</accession>
<evidence type="ECO:0000313" key="10">
    <source>
        <dbReference type="EMBL" id="KAJ3258279.1"/>
    </source>
</evidence>
<evidence type="ECO:0000256" key="7">
    <source>
        <dbReference type="SAM" id="Phobius"/>
    </source>
</evidence>
<feature type="transmembrane region" description="Helical" evidence="7">
    <location>
        <begin position="116"/>
        <end position="135"/>
    </location>
</feature>
<comment type="caution">
    <text evidence="10">The sequence shown here is derived from an EMBL/GenBank/DDBJ whole genome shotgun (WGS) entry which is preliminary data.</text>
</comment>
<feature type="domain" description="TM7S3/TM198-like" evidence="9">
    <location>
        <begin position="40"/>
        <end position="238"/>
    </location>
</feature>
<feature type="transmembrane region" description="Helical" evidence="7">
    <location>
        <begin position="177"/>
        <end position="198"/>
    </location>
</feature>
<dbReference type="InterPro" id="IPR025256">
    <property type="entry name" value="TM7S3/TM198-like_dom"/>
</dbReference>
<dbReference type="PANTHER" id="PTHR31247">
    <property type="entry name" value="TRANSMEMBRANE PROTEIN 198 FAMILY MEMBER"/>
    <property type="match status" value="1"/>
</dbReference>
<feature type="chain" id="PRO_5041960216" description="Transmembrane protein 198" evidence="8">
    <location>
        <begin position="17"/>
        <end position="249"/>
    </location>
</feature>
<gene>
    <name evidence="10" type="ORF">HK103_003760</name>
</gene>